<dbReference type="Pfam" id="PF21485">
    <property type="entry name" value="IF5A-like_N"/>
    <property type="match status" value="1"/>
</dbReference>
<accession>A0ABQ6X6D7</accession>
<evidence type="ECO:0000259" key="3">
    <source>
        <dbReference type="SMART" id="SM01376"/>
    </source>
</evidence>
<dbReference type="InterPro" id="IPR012340">
    <property type="entry name" value="NA-bd_OB-fold"/>
</dbReference>
<evidence type="ECO:0000313" key="4">
    <source>
        <dbReference type="EMBL" id="KAE8423811.1"/>
    </source>
</evidence>
<keyword evidence="4" id="KW-0238">DNA-binding</keyword>
<sequence length="154" mass="16572">MSDDEGYNRTFEQSQANGSSNYPMPISALRKNTHVIIHGRPCRIVEINNSGTSIHLVGKDIFTGSTLSDDFHATQSVDVPNVARLEYQLVNIDDGFLNLMTQDGTPKDDVKLPGGDLGNMIQGDFEAGKDLLITVISAMGEEHAIAGKEAPKGG</sequence>
<dbReference type="EMBL" id="ML735687">
    <property type="protein sequence ID" value="KAE8423811.1"/>
    <property type="molecule type" value="Genomic_DNA"/>
</dbReference>
<dbReference type="NCBIfam" id="TIGR00037">
    <property type="entry name" value="eIF_5A"/>
    <property type="match status" value="1"/>
</dbReference>
<keyword evidence="5" id="KW-1185">Reference proteome</keyword>
<comment type="similarity">
    <text evidence="1">Belongs to the eIF-5A family.</text>
</comment>
<dbReference type="PIRSF" id="PIRSF003025">
    <property type="entry name" value="eIF5A"/>
    <property type="match status" value="1"/>
</dbReference>
<comment type="PTM">
    <text evidence="1">eIF-5A seems to be the only eukaryotic protein to have a hypusine residue which is a post-translational modification of a lysine by the addition of a butylamino group.</text>
</comment>
<gene>
    <name evidence="4" type="ORF">BDV36DRAFT_242164</name>
</gene>
<evidence type="ECO:0000256" key="2">
    <source>
        <dbReference type="SAM" id="MobiDB-lite"/>
    </source>
</evidence>
<name>A0ABQ6X6D7_9EURO</name>
<reference evidence="4 5" key="1">
    <citation type="submission" date="2019-04" db="EMBL/GenBank/DDBJ databases">
        <authorList>
            <consortium name="DOE Joint Genome Institute"/>
            <person name="Mondo S."/>
            <person name="Kjaerbolling I."/>
            <person name="Vesth T."/>
            <person name="Frisvad J.C."/>
            <person name="Nybo J.L."/>
            <person name="Theobald S."/>
            <person name="Kildgaard S."/>
            <person name="Isbrandt T."/>
            <person name="Kuo A."/>
            <person name="Sato A."/>
            <person name="Lyhne E.K."/>
            <person name="Kogle M.E."/>
            <person name="Wiebenga A."/>
            <person name="Kun R.S."/>
            <person name="Lubbers R.J."/>
            <person name="Makela M.R."/>
            <person name="Barry K."/>
            <person name="Chovatia M."/>
            <person name="Clum A."/>
            <person name="Daum C."/>
            <person name="Haridas S."/>
            <person name="He G."/>
            <person name="LaButti K."/>
            <person name="Lipzen A."/>
            <person name="Riley R."/>
            <person name="Salamov A."/>
            <person name="Simmons B.A."/>
            <person name="Magnuson J.K."/>
            <person name="Henrissat B."/>
            <person name="Mortensen U.H."/>
            <person name="Larsen T.O."/>
            <person name="Devries R.P."/>
            <person name="Grigoriev I.V."/>
            <person name="Machida M."/>
            <person name="Baker S.E."/>
            <person name="Andersen M.R."/>
            <person name="Cantor M.N."/>
            <person name="Hua S.X."/>
        </authorList>
    </citation>
    <scope>NUCLEOTIDE SEQUENCE [LARGE SCALE GENOMIC DNA]</scope>
    <source>
        <strain evidence="4 5">CBS 117616</strain>
    </source>
</reference>
<evidence type="ECO:0000313" key="5">
    <source>
        <dbReference type="Proteomes" id="UP000325395"/>
    </source>
</evidence>
<dbReference type="SUPFAM" id="SSF50249">
    <property type="entry name" value="Nucleic acid-binding proteins"/>
    <property type="match status" value="1"/>
</dbReference>
<dbReference type="GO" id="GO:0003677">
    <property type="term" value="F:DNA binding"/>
    <property type="evidence" value="ECO:0007669"/>
    <property type="project" value="UniProtKB-KW"/>
</dbReference>
<dbReference type="Gene3D" id="2.40.50.140">
    <property type="entry name" value="Nucleic acid-binding proteins"/>
    <property type="match status" value="1"/>
</dbReference>
<dbReference type="InterPro" id="IPR001884">
    <property type="entry name" value="IF5A-like"/>
</dbReference>
<dbReference type="InterPro" id="IPR014722">
    <property type="entry name" value="Rib_uL2_dom2"/>
</dbReference>
<dbReference type="PANTHER" id="PTHR11673">
    <property type="entry name" value="TRANSLATION INITIATION FACTOR 5A FAMILY MEMBER"/>
    <property type="match status" value="1"/>
</dbReference>
<protein>
    <recommendedName>
        <fullName evidence="1">Eukaryotic translation initiation factor 5A</fullName>
        <shortName evidence="1">eIF-5A</shortName>
    </recommendedName>
</protein>
<dbReference type="Proteomes" id="UP000325395">
    <property type="component" value="Unassembled WGS sequence"/>
</dbReference>
<feature type="region of interest" description="Disordered" evidence="2">
    <location>
        <begin position="1"/>
        <end position="24"/>
    </location>
</feature>
<dbReference type="Pfam" id="PF01287">
    <property type="entry name" value="eIF-5a"/>
    <property type="match status" value="1"/>
</dbReference>
<dbReference type="CDD" id="cd04468">
    <property type="entry name" value="S1_eIF5A"/>
    <property type="match status" value="1"/>
</dbReference>
<evidence type="ECO:0000256" key="1">
    <source>
        <dbReference type="RuleBase" id="RU362005"/>
    </source>
</evidence>
<proteinExistence type="inferred from homology"/>
<keyword evidence="4" id="KW-0251">Elongation factor</keyword>
<dbReference type="InterPro" id="IPR048670">
    <property type="entry name" value="IF5A-like_N"/>
</dbReference>
<dbReference type="InterPro" id="IPR020189">
    <property type="entry name" value="IF5A_C"/>
</dbReference>
<dbReference type="SUPFAM" id="SSF50104">
    <property type="entry name" value="Translation proteins SH3-like domain"/>
    <property type="match status" value="1"/>
</dbReference>
<dbReference type="Gene3D" id="2.30.30.30">
    <property type="match status" value="1"/>
</dbReference>
<comment type="function">
    <text evidence="1">Translation factor that promotes translation elongation and termination, particularly upon ribosome stalling at specific amino acid sequence contexts. Binds between the exit (E) and peptidyl (P) site of the ribosome and promotes rescue of stalled ribosome: specifically required for efficient translation of polyproline-containing peptides as well as other motifs that stall the ribosome. Acts as ribosome quality control (RQC) cofactor by joining the RQC complex to facilitate peptidyl transfer during CAT tailing step.</text>
</comment>
<feature type="domain" description="Translation initiation factor 5A C-terminal" evidence="3">
    <location>
        <begin position="81"/>
        <end position="148"/>
    </location>
</feature>
<keyword evidence="1" id="KW-0648">Protein biosynthesis</keyword>
<dbReference type="SMART" id="SM01376">
    <property type="entry name" value="eIF-5a"/>
    <property type="match status" value="1"/>
</dbReference>
<organism evidence="4 5">
    <name type="scientific">Aspergillus pseudocaelatus</name>
    <dbReference type="NCBI Taxonomy" id="1825620"/>
    <lineage>
        <taxon>Eukaryota</taxon>
        <taxon>Fungi</taxon>
        <taxon>Dikarya</taxon>
        <taxon>Ascomycota</taxon>
        <taxon>Pezizomycotina</taxon>
        <taxon>Eurotiomycetes</taxon>
        <taxon>Eurotiomycetidae</taxon>
        <taxon>Eurotiales</taxon>
        <taxon>Aspergillaceae</taxon>
        <taxon>Aspergillus</taxon>
        <taxon>Aspergillus subgen. Circumdati</taxon>
    </lineage>
</organism>
<dbReference type="GO" id="GO:0003746">
    <property type="term" value="F:translation elongation factor activity"/>
    <property type="evidence" value="ECO:0007669"/>
    <property type="project" value="UniProtKB-KW"/>
</dbReference>
<keyword evidence="1" id="KW-0385">Hypusine</keyword>
<feature type="compositionally biased region" description="Polar residues" evidence="2">
    <location>
        <begin position="10"/>
        <end position="22"/>
    </location>
</feature>
<dbReference type="InterPro" id="IPR008991">
    <property type="entry name" value="Translation_prot_SH3-like_sf"/>
</dbReference>